<dbReference type="AlphaFoldDB" id="A0A9P4LRA1"/>
<dbReference type="Proteomes" id="UP000799777">
    <property type="component" value="Unassembled WGS sequence"/>
</dbReference>
<name>A0A9P4LRA1_9PLEO</name>
<sequence length="398" mass="45691">MEHPELRSRKLNASVVQVMGGLFSMHKHSWKTTEESVINRVVQAATAYKSQLPMAMLEQRKAQAQALLQAADDIVALLQATIEVSVRHYLHLLLRHIPNRRFPLEWNMTSNNCQAFCDNLLQDFSTVFPVHGNTTSDSSAIPNYLLSFTARFPALSEKSFVTSSFDAYFRSFHQELDIIDTLEAETNYAPTPDGAFTLNYCNRLLLWDCLGDNCHLADHMWRHASDSISILHFHLQQPQNAYWKDADGLGRPQRLSREEWLRQRVQVMLGIDIFHGLAAGIVQTFRRREGRMMKEEGMFMDEEEFEAEGRLPYASIEVMNGNSYIDPETGQERFIQLDGDIFGEDAEDFESDFKPMYGKWSLGSSDVMGRKGPQWMADTEGGEKLVLASYERTWRRDI</sequence>
<proteinExistence type="predicted"/>
<gene>
    <name evidence="1" type="ORF">EK21DRAFT_109010</name>
</gene>
<accession>A0A9P4LRA1</accession>
<keyword evidence="2" id="KW-1185">Reference proteome</keyword>
<protein>
    <submittedName>
        <fullName evidence="1">Uncharacterized protein</fullName>
    </submittedName>
</protein>
<comment type="caution">
    <text evidence="1">The sequence shown here is derived from an EMBL/GenBank/DDBJ whole genome shotgun (WGS) entry which is preliminary data.</text>
</comment>
<reference evidence="1" key="1">
    <citation type="journal article" date="2020" name="Stud. Mycol.">
        <title>101 Dothideomycetes genomes: a test case for predicting lifestyles and emergence of pathogens.</title>
        <authorList>
            <person name="Haridas S."/>
            <person name="Albert R."/>
            <person name="Binder M."/>
            <person name="Bloem J."/>
            <person name="Labutti K."/>
            <person name="Salamov A."/>
            <person name="Andreopoulos B."/>
            <person name="Baker S."/>
            <person name="Barry K."/>
            <person name="Bills G."/>
            <person name="Bluhm B."/>
            <person name="Cannon C."/>
            <person name="Castanera R."/>
            <person name="Culley D."/>
            <person name="Daum C."/>
            <person name="Ezra D."/>
            <person name="Gonzalez J."/>
            <person name="Henrissat B."/>
            <person name="Kuo A."/>
            <person name="Liang C."/>
            <person name="Lipzen A."/>
            <person name="Lutzoni F."/>
            <person name="Magnuson J."/>
            <person name="Mondo S."/>
            <person name="Nolan M."/>
            <person name="Ohm R."/>
            <person name="Pangilinan J."/>
            <person name="Park H.-J."/>
            <person name="Ramirez L."/>
            <person name="Alfaro M."/>
            <person name="Sun H."/>
            <person name="Tritt A."/>
            <person name="Yoshinaga Y."/>
            <person name="Zwiers L.-H."/>
            <person name="Turgeon B."/>
            <person name="Goodwin S."/>
            <person name="Spatafora J."/>
            <person name="Crous P."/>
            <person name="Grigoriev I."/>
        </authorList>
    </citation>
    <scope>NUCLEOTIDE SEQUENCE</scope>
    <source>
        <strain evidence="1">CBS 110217</strain>
    </source>
</reference>
<evidence type="ECO:0000313" key="2">
    <source>
        <dbReference type="Proteomes" id="UP000799777"/>
    </source>
</evidence>
<dbReference type="EMBL" id="ML978166">
    <property type="protein sequence ID" value="KAF2033542.1"/>
    <property type="molecule type" value="Genomic_DNA"/>
</dbReference>
<organism evidence="1 2">
    <name type="scientific">Setomelanomma holmii</name>
    <dbReference type="NCBI Taxonomy" id="210430"/>
    <lineage>
        <taxon>Eukaryota</taxon>
        <taxon>Fungi</taxon>
        <taxon>Dikarya</taxon>
        <taxon>Ascomycota</taxon>
        <taxon>Pezizomycotina</taxon>
        <taxon>Dothideomycetes</taxon>
        <taxon>Pleosporomycetidae</taxon>
        <taxon>Pleosporales</taxon>
        <taxon>Pleosporineae</taxon>
        <taxon>Phaeosphaeriaceae</taxon>
        <taxon>Setomelanomma</taxon>
    </lineage>
</organism>
<dbReference type="OrthoDB" id="4455544at2759"/>
<evidence type="ECO:0000313" key="1">
    <source>
        <dbReference type="EMBL" id="KAF2033542.1"/>
    </source>
</evidence>